<reference evidence="2" key="1">
    <citation type="submission" date="2016-10" db="EMBL/GenBank/DDBJ databases">
        <authorList>
            <person name="Varghese N."/>
            <person name="Submissions S."/>
        </authorList>
    </citation>
    <scope>NUCLEOTIDE SEQUENCE [LARGE SCALE GENOMIC DNA]</scope>
    <source>
        <strain evidence="2">CGMCC 1.9227</strain>
    </source>
</reference>
<dbReference type="Pfam" id="PF13376">
    <property type="entry name" value="OmdA"/>
    <property type="match status" value="1"/>
</dbReference>
<accession>A0A1I2I5Y9</accession>
<keyword evidence="2" id="KW-1185">Reference proteome</keyword>
<protein>
    <submittedName>
        <fullName evidence="1">Bacteriocin-protection, YdeI or OmpD-Associated</fullName>
    </submittedName>
</protein>
<name>A0A1I2I5Y9_9FLAO</name>
<gene>
    <name evidence="1" type="ORF">SAMN04488131_11824</name>
</gene>
<dbReference type="Proteomes" id="UP000198596">
    <property type="component" value="Unassembled WGS sequence"/>
</dbReference>
<dbReference type="RefSeq" id="WP_244281824.1">
    <property type="nucleotide sequence ID" value="NZ_FONQ01000018.1"/>
</dbReference>
<dbReference type="EMBL" id="FONQ01000018">
    <property type="protein sequence ID" value="SFF37889.1"/>
    <property type="molecule type" value="Genomic_DNA"/>
</dbReference>
<evidence type="ECO:0000313" key="2">
    <source>
        <dbReference type="Proteomes" id="UP000198596"/>
    </source>
</evidence>
<sequence>MKSKEKPVNLKRKHQFYPSFFKKKKLDDISELAEAFRKFSAYKQYEFLEYIETEKQEETKCFGIEKIIPIVLENFGFNDKYR</sequence>
<evidence type="ECO:0000313" key="1">
    <source>
        <dbReference type="EMBL" id="SFF37889.1"/>
    </source>
</evidence>
<organism evidence="1 2">
    <name type="scientific">Flavobacterium xueshanense</name>
    <dbReference type="NCBI Taxonomy" id="935223"/>
    <lineage>
        <taxon>Bacteria</taxon>
        <taxon>Pseudomonadati</taxon>
        <taxon>Bacteroidota</taxon>
        <taxon>Flavobacteriia</taxon>
        <taxon>Flavobacteriales</taxon>
        <taxon>Flavobacteriaceae</taxon>
        <taxon>Flavobacterium</taxon>
    </lineage>
</organism>
<dbReference type="AlphaFoldDB" id="A0A1I2I5Y9"/>
<dbReference type="STRING" id="935223.SAMN04488131_11824"/>
<proteinExistence type="predicted"/>